<feature type="transmembrane region" description="Helical" evidence="9">
    <location>
        <begin position="184"/>
        <end position="206"/>
    </location>
</feature>
<dbReference type="InterPro" id="IPR003445">
    <property type="entry name" value="Cat_transpt"/>
</dbReference>
<evidence type="ECO:0000256" key="1">
    <source>
        <dbReference type="ARBA" id="ARBA00004651"/>
    </source>
</evidence>
<evidence type="ECO:0000256" key="9">
    <source>
        <dbReference type="SAM" id="Phobius"/>
    </source>
</evidence>
<accession>A0ABW2A6M4</accession>
<keyword evidence="4" id="KW-1003">Cell membrane</keyword>
<keyword evidence="5 9" id="KW-0812">Transmembrane</keyword>
<dbReference type="PANTHER" id="PTHR32024">
    <property type="entry name" value="TRK SYSTEM POTASSIUM UPTAKE PROTEIN TRKG-RELATED"/>
    <property type="match status" value="1"/>
</dbReference>
<keyword evidence="8 9" id="KW-0472">Membrane</keyword>
<feature type="transmembrane region" description="Helical" evidence="9">
    <location>
        <begin position="335"/>
        <end position="357"/>
    </location>
</feature>
<feature type="transmembrane region" description="Helical" evidence="9">
    <location>
        <begin position="81"/>
        <end position="100"/>
    </location>
</feature>
<gene>
    <name evidence="10" type="ORF">ACFQDL_25565</name>
</gene>
<evidence type="ECO:0000256" key="2">
    <source>
        <dbReference type="ARBA" id="ARBA00009137"/>
    </source>
</evidence>
<evidence type="ECO:0000256" key="4">
    <source>
        <dbReference type="ARBA" id="ARBA00022475"/>
    </source>
</evidence>
<keyword evidence="6 9" id="KW-1133">Transmembrane helix</keyword>
<dbReference type="Pfam" id="PF02386">
    <property type="entry name" value="TrkH"/>
    <property type="match status" value="1"/>
</dbReference>
<dbReference type="RefSeq" id="WP_379911475.1">
    <property type="nucleotide sequence ID" value="NZ_JBHSWE010000001.1"/>
</dbReference>
<keyword evidence="7" id="KW-0406">Ion transport</keyword>
<evidence type="ECO:0000256" key="8">
    <source>
        <dbReference type="ARBA" id="ARBA00023136"/>
    </source>
</evidence>
<proteinExistence type="inferred from homology"/>
<comment type="subcellular location">
    <subcellularLocation>
        <location evidence="1">Cell membrane</location>
        <topology evidence="1">Multi-pass membrane protein</topology>
    </subcellularLocation>
</comment>
<organism evidence="10 11">
    <name type="scientific">Marinobacterium aestuariivivens</name>
    <dbReference type="NCBI Taxonomy" id="1698799"/>
    <lineage>
        <taxon>Bacteria</taxon>
        <taxon>Pseudomonadati</taxon>
        <taxon>Pseudomonadota</taxon>
        <taxon>Gammaproteobacteria</taxon>
        <taxon>Oceanospirillales</taxon>
        <taxon>Oceanospirillaceae</taxon>
        <taxon>Marinobacterium</taxon>
    </lineage>
</organism>
<keyword evidence="11" id="KW-1185">Reference proteome</keyword>
<evidence type="ECO:0000256" key="6">
    <source>
        <dbReference type="ARBA" id="ARBA00022989"/>
    </source>
</evidence>
<protein>
    <submittedName>
        <fullName evidence="10">Potassium transporter TrkG</fullName>
    </submittedName>
</protein>
<feature type="transmembrane region" description="Helical" evidence="9">
    <location>
        <begin position="21"/>
        <end position="43"/>
    </location>
</feature>
<feature type="transmembrane region" description="Helical" evidence="9">
    <location>
        <begin position="238"/>
        <end position="258"/>
    </location>
</feature>
<feature type="transmembrane region" description="Helical" evidence="9">
    <location>
        <begin position="144"/>
        <end position="163"/>
    </location>
</feature>
<evidence type="ECO:0000313" key="11">
    <source>
        <dbReference type="Proteomes" id="UP001596422"/>
    </source>
</evidence>
<reference evidence="11" key="1">
    <citation type="journal article" date="2019" name="Int. J. Syst. Evol. Microbiol.">
        <title>The Global Catalogue of Microorganisms (GCM) 10K type strain sequencing project: providing services to taxonomists for standard genome sequencing and annotation.</title>
        <authorList>
            <consortium name="The Broad Institute Genomics Platform"/>
            <consortium name="The Broad Institute Genome Sequencing Center for Infectious Disease"/>
            <person name="Wu L."/>
            <person name="Ma J."/>
        </authorList>
    </citation>
    <scope>NUCLEOTIDE SEQUENCE [LARGE SCALE GENOMIC DNA]</scope>
    <source>
        <strain evidence="11">NBRC 111756</strain>
    </source>
</reference>
<dbReference type="EMBL" id="JBHSWE010000001">
    <property type="protein sequence ID" value="MFC6673080.1"/>
    <property type="molecule type" value="Genomic_DNA"/>
</dbReference>
<evidence type="ECO:0000256" key="7">
    <source>
        <dbReference type="ARBA" id="ARBA00023065"/>
    </source>
</evidence>
<feature type="transmembrane region" description="Helical" evidence="9">
    <location>
        <begin position="278"/>
        <end position="296"/>
    </location>
</feature>
<evidence type="ECO:0000313" key="10">
    <source>
        <dbReference type="EMBL" id="MFC6673080.1"/>
    </source>
</evidence>
<evidence type="ECO:0000256" key="5">
    <source>
        <dbReference type="ARBA" id="ARBA00022692"/>
    </source>
</evidence>
<evidence type="ECO:0000256" key="3">
    <source>
        <dbReference type="ARBA" id="ARBA00022448"/>
    </source>
</evidence>
<comment type="caution">
    <text evidence="10">The sequence shown here is derived from an EMBL/GenBank/DDBJ whole genome shotgun (WGS) entry which is preliminary data.</text>
</comment>
<dbReference type="Proteomes" id="UP001596422">
    <property type="component" value="Unassembled WGS sequence"/>
</dbReference>
<sequence length="409" mass="43836">MADPRAHALMRTVRPVVVIRYLALLLILLSLVAWVPALVAWLLGDGATALRYAVVNLLLLLVCVPLARLPEPERIERNEALSVTALLFLLTPLLMSYPLMASGLSWVDAWFEAVSGITTTGLTTLPSVEVQSQSFLFGRAWMQWYGGLGIGVLAVALFMGHQVTSKKLLASAGEEGRSTTARSYARQVLQVYLLLTLLGFLLIRAFHPDTLQALVLSLSAISTGGFSSLDASLADLPFAVQLTISLVACAGAISLPLYHFGNRRQLSRLLRDLEARALLVAIGLLSLTLSVGLFYWHSLSPLESARHGVLLALSAQSTTGFSSLDVATLDPVPKLLLILSMLVGGSTGSTAGGLKLIRLLILLRLIQLTLQRISASPRAVLLPRLGGGSSTPTMFPRHWCSAVSGAWSS</sequence>
<comment type="similarity">
    <text evidence="2">Belongs to the TrkH potassium transport family.</text>
</comment>
<name>A0ABW2A6M4_9GAMM</name>
<feature type="transmembrane region" description="Helical" evidence="9">
    <location>
        <begin position="49"/>
        <end position="69"/>
    </location>
</feature>
<keyword evidence="3" id="KW-0813">Transport</keyword>
<dbReference type="PANTHER" id="PTHR32024:SF2">
    <property type="entry name" value="TRK SYSTEM POTASSIUM UPTAKE PROTEIN TRKG-RELATED"/>
    <property type="match status" value="1"/>
</dbReference>